<dbReference type="AlphaFoldDB" id="A0A645GA16"/>
<accession>A0A645GA16</accession>
<organism evidence="1">
    <name type="scientific">bioreactor metagenome</name>
    <dbReference type="NCBI Taxonomy" id="1076179"/>
    <lineage>
        <taxon>unclassified sequences</taxon>
        <taxon>metagenomes</taxon>
        <taxon>ecological metagenomes</taxon>
    </lineage>
</organism>
<comment type="caution">
    <text evidence="1">The sequence shown here is derived from an EMBL/GenBank/DDBJ whole genome shotgun (WGS) entry which is preliminary data.</text>
</comment>
<name>A0A645GA16_9ZZZZ</name>
<evidence type="ECO:0000313" key="1">
    <source>
        <dbReference type="EMBL" id="MPN20733.1"/>
    </source>
</evidence>
<reference evidence="1" key="1">
    <citation type="submission" date="2019-08" db="EMBL/GenBank/DDBJ databases">
        <authorList>
            <person name="Kucharzyk K."/>
            <person name="Murdoch R.W."/>
            <person name="Higgins S."/>
            <person name="Loffler F."/>
        </authorList>
    </citation>
    <scope>NUCLEOTIDE SEQUENCE</scope>
</reference>
<sequence length="77" mass="8482">MRRPALPAANLGVAHPGEQIPRVIRPDLPQRQPRGVEFLRAQVVHKGEVLSMLSGAGKARAMGNEDLSDILYHYRDG</sequence>
<gene>
    <name evidence="1" type="ORF">SDC9_168112</name>
</gene>
<proteinExistence type="predicted"/>
<dbReference type="EMBL" id="VSSQ01068566">
    <property type="protein sequence ID" value="MPN20733.1"/>
    <property type="molecule type" value="Genomic_DNA"/>
</dbReference>
<protein>
    <submittedName>
        <fullName evidence="1">Uncharacterized protein</fullName>
    </submittedName>
</protein>